<dbReference type="Gene3D" id="2.150.10.10">
    <property type="entry name" value="Serralysin-like metalloprotease, C-terminal"/>
    <property type="match status" value="10"/>
</dbReference>
<proteinExistence type="predicted"/>
<reference evidence="5 6" key="1">
    <citation type="submission" date="2016-10" db="EMBL/GenBank/DDBJ databases">
        <title>Comparative genome analysis of multiple Pseudomonas spp. focuses on biocontrol and plant growth promoting traits.</title>
        <authorList>
            <person name="Tao X.-Y."/>
            <person name="Taylor C.G."/>
        </authorList>
    </citation>
    <scope>NUCLEOTIDE SEQUENCE [LARGE SCALE GENOMIC DNA]</scope>
    <source>
        <strain evidence="5 6">38D7</strain>
    </source>
</reference>
<comment type="subcellular location">
    <subcellularLocation>
        <location evidence="1">Secreted</location>
    </subcellularLocation>
</comment>
<evidence type="ECO:0000313" key="6">
    <source>
        <dbReference type="Proteomes" id="UP000285636"/>
    </source>
</evidence>
<evidence type="ECO:0000313" key="5">
    <source>
        <dbReference type="EMBL" id="RON20161.1"/>
    </source>
</evidence>
<dbReference type="Proteomes" id="UP000285636">
    <property type="component" value="Unassembled WGS sequence"/>
</dbReference>
<evidence type="ECO:0000256" key="2">
    <source>
        <dbReference type="ARBA" id="ARBA00022525"/>
    </source>
</evidence>
<dbReference type="InterPro" id="IPR050557">
    <property type="entry name" value="RTX_toxin/Mannuronan_C5-epim"/>
</dbReference>
<dbReference type="PANTHER" id="PTHR38340:SF1">
    <property type="entry name" value="S-LAYER PROTEIN"/>
    <property type="match status" value="1"/>
</dbReference>
<feature type="compositionally biased region" description="Acidic residues" evidence="4">
    <location>
        <begin position="1045"/>
        <end position="1056"/>
    </location>
</feature>
<dbReference type="GO" id="GO:0005576">
    <property type="term" value="C:extracellular region"/>
    <property type="evidence" value="ECO:0007669"/>
    <property type="project" value="UniProtKB-SubCell"/>
</dbReference>
<name>A0A423I3X6_9PSED</name>
<dbReference type="PANTHER" id="PTHR38340">
    <property type="entry name" value="S-LAYER PROTEIN"/>
    <property type="match status" value="1"/>
</dbReference>
<comment type="caution">
    <text evidence="5">The sequence shown here is derived from an EMBL/GenBank/DDBJ whole genome shotgun (WGS) entry which is preliminary data.</text>
</comment>
<dbReference type="Pfam" id="PF00353">
    <property type="entry name" value="HemolysinCabind"/>
    <property type="match status" value="14"/>
</dbReference>
<organism evidence="5 6">
    <name type="scientific">Pseudomonas brassicacearum</name>
    <dbReference type="NCBI Taxonomy" id="930166"/>
    <lineage>
        <taxon>Bacteria</taxon>
        <taxon>Pseudomonadati</taxon>
        <taxon>Pseudomonadota</taxon>
        <taxon>Gammaproteobacteria</taxon>
        <taxon>Pseudomonadales</taxon>
        <taxon>Pseudomonadaceae</taxon>
        <taxon>Pseudomonas</taxon>
    </lineage>
</organism>
<dbReference type="RefSeq" id="WP_123433849.1">
    <property type="nucleotide sequence ID" value="NZ_MOBK01000006.1"/>
</dbReference>
<dbReference type="InterPro" id="IPR018511">
    <property type="entry name" value="Hemolysin-typ_Ca-bd_CS"/>
</dbReference>
<dbReference type="InterPro" id="IPR001343">
    <property type="entry name" value="Hemolysn_Ca-bd"/>
</dbReference>
<feature type="region of interest" description="Disordered" evidence="4">
    <location>
        <begin position="963"/>
        <end position="1020"/>
    </location>
</feature>
<sequence>MSYIFDAVEKEKIISAVSMCSGMKFDLDIKEYSAVAIVGANCAPFYKTLSGMIAEKLSGSVIFDKSIKRIFKNAKLWLDVAIDANGGNGAYSALIRAYTVRQGQLRLNKAFSDELIQQSSNQVAVNFMNTLLYGSIEFNLAPWTVPAIDQIASIDASAIGKILFPQEGAEKDTAASRNAGWSGTIGFSLLGGEYPYETWRLISAGDPGSEIKGRHELARVNRLDDYKNILFAINSYNVALEAVVKNFGWNAFESLLSVVPAQINIARSSRSYNPLIQSVVKGTPISSTVDLILRYGVNAFFDMFKLTYDGVSSAAPTTDATFSANAHAFFSSLSPSQSQNIVAKAIREYGSASDWGTLAAQESPAGMALRNSLKYLSEIVIERTDGFPERGLELYKPETGSGVITEQWLVDRADMLGRLIARTNESFGENTIQAHSYSDLESGKQAPMTTGVSNPLIMFGDDGGRSLSGGPNSDHLYGGVGNDTIIGLEGNDYIEGGQGRDSLKGGDGRDVLYGMYGDDVLVGGQGNDILIGGVGSDRYEFSSGDGVDQISDFDVDGQILINGLPIPALKRSGPLSNTWITEDGGIALTVIEELSEKTLHIKYGRNDLVFIKHFTPGMLGIHLPDYQSQDFSGPGLTVVGDWKAKDTDPTVPGDQLAQDELGNVIVRKVKQRNKADVLHGSPNDDVLIGLGGSDQLFGKAGNDRLFADQQLTIEQSMAAGVGPGKASRGDWLDGGQGEDLLVGTESRDVLLGGDGSDTLIGGAGDDNLSGDDVTGVLEKTWNFKRIDVLIGEGVVSWRNVFARASLSAPAEGGNDILFGQGGSDFINGGWGDDLLNGGTENDVLSGDGGNDTLHGGNDNDILLGDNLDWGGGLQSRHHGNDLLDGGDGSDSLAGNGGSDVLYGGIGNDDLTGDDFVLQGVEGNAANYFGNDFLDGGAGDDTLQGGGADDSLYGGAGNDVLSGDYSDHPARYQGNDFLDGGTGDDTLRGMGGSDTLIGGEGNDALDGDEHSQPAGLTNNDYIRGDAGNDTLWGGLGADTLHGGADDDFLLGDDEQTPETEHGADYLDGGSGNDTLIGGGGNDTLYGGAGADYLRGGSGNNVYKGGRGNDYLDGEDGDDTYHFGISDGLDVIADAGGNNVIKFDPGFTVDNLKADIIVVDVGPVLRIFNGLGDAVLIRGYDKWQYSSFSFSDGSVLSFQDVMKIVHGPTDVSSLAETFVVRGVDDNVIGAPNNTLIKSQLGDKEKPNGAEDANNAVVDIPRVEFEISKLWNEEFLVNMKKRRSAFILASGFVLNSQGAWSKSHIADDDYSYHEKTNLIVESFQAGSLSETPERMNLVSGRAVLSDRTSSATSHAESRLSVVGGMKYKPKQEPHYYPSGSSHSGFSLSAGEVIVEHKSATGVVQGWYVYPVGSFEGSELSYKKFMWDVTSESITHQVVQGDDEGGRVNLEAGNIFHGGMGDDLVVTYEAPNVYHGENEDRVSGAFLSGGAGNDTLIGSEGQDYLISGSGHDWLYGGNGPDTYIITAHTGATTIVADILSPVFLRPEVGVAEWKAEFGLDDTDTVRLPEGVTLEQLQLSWGAVLVEAVNIELAPNPKPGTYRDPPRGQMLYPTLDISWAKDQQVRIVLPNVSDLGGSGIEVVKFADGSDISLEHLMNNSKLGPAPDTYSYGVFIDNASEIVSFRDGKKLPLVGGQGNDTLSGNGEIRGMQGDDVISGAAGDDILWGGPGNDTLNGGAGNDIYKYEGLGRDLIVNASGGMDGIDFTDFGASIHQLKFHRDNNDLVVVVNYGVAPKIRVANHFLGGDSAISFVRTQGMDRTTQDYTADQLVGLLHPLPPLRDMDDIFLRGEEGVLEATKEIAEFYGLKI</sequence>
<keyword evidence="3" id="KW-0106">Calcium</keyword>
<accession>A0A423I3X6</accession>
<dbReference type="InterPro" id="IPR011049">
    <property type="entry name" value="Serralysin-like_metalloprot_C"/>
</dbReference>
<evidence type="ECO:0000256" key="4">
    <source>
        <dbReference type="SAM" id="MobiDB-lite"/>
    </source>
</evidence>
<feature type="region of interest" description="Disordered" evidence="4">
    <location>
        <begin position="1045"/>
        <end position="1069"/>
    </location>
</feature>
<dbReference type="SUPFAM" id="SSF51120">
    <property type="entry name" value="beta-Roll"/>
    <property type="match status" value="7"/>
</dbReference>
<protein>
    <submittedName>
        <fullName evidence="5">Calcium-binding protein</fullName>
    </submittedName>
</protein>
<evidence type="ECO:0000256" key="1">
    <source>
        <dbReference type="ARBA" id="ARBA00004613"/>
    </source>
</evidence>
<dbReference type="PROSITE" id="PS00330">
    <property type="entry name" value="HEMOLYSIN_CALCIUM"/>
    <property type="match status" value="12"/>
</dbReference>
<evidence type="ECO:0000256" key="3">
    <source>
        <dbReference type="ARBA" id="ARBA00022837"/>
    </source>
</evidence>
<dbReference type="PRINTS" id="PR00313">
    <property type="entry name" value="CABNDNGRPT"/>
</dbReference>
<keyword evidence="2" id="KW-0964">Secreted</keyword>
<dbReference type="GO" id="GO:0005509">
    <property type="term" value="F:calcium ion binding"/>
    <property type="evidence" value="ECO:0007669"/>
    <property type="project" value="InterPro"/>
</dbReference>
<dbReference type="EMBL" id="MOBK01000006">
    <property type="protein sequence ID" value="RON20161.1"/>
    <property type="molecule type" value="Genomic_DNA"/>
</dbReference>
<gene>
    <name evidence="5" type="ORF">BK660_13920</name>
</gene>